<sequence>MQPGLYEFLQSRPDLLQFVRLNPQWYRELTRDPNKIPVMEQEAKVFYGKTVPQRIEKVSNQIQMISMLLQMAGTMKD</sequence>
<evidence type="ECO:0008006" key="3">
    <source>
        <dbReference type="Google" id="ProtNLM"/>
    </source>
</evidence>
<comment type="caution">
    <text evidence="1">The sequence shown here is derived from an EMBL/GenBank/DDBJ whole genome shotgun (WGS) entry which is preliminary data.</text>
</comment>
<reference evidence="1 2" key="1">
    <citation type="submission" date="2021-01" db="EMBL/GenBank/DDBJ databases">
        <title>Genomic Encyclopedia of Type Strains, Phase IV (KMG-IV): sequencing the most valuable type-strain genomes for metagenomic binning, comparative biology and taxonomic classification.</title>
        <authorList>
            <person name="Goeker M."/>
        </authorList>
    </citation>
    <scope>NUCLEOTIDE SEQUENCE [LARGE SCALE GENOMIC DNA]</scope>
    <source>
        <strain evidence="1 2">DSM 23711</strain>
    </source>
</reference>
<dbReference type="InterPro" id="IPR025613">
    <property type="entry name" value="YlbE"/>
</dbReference>
<evidence type="ECO:0000313" key="2">
    <source>
        <dbReference type="Proteomes" id="UP001296943"/>
    </source>
</evidence>
<evidence type="ECO:0000313" key="1">
    <source>
        <dbReference type="EMBL" id="MBM7572259.1"/>
    </source>
</evidence>
<protein>
    <recommendedName>
        <fullName evidence="3">YlbE-like protein</fullName>
    </recommendedName>
</protein>
<dbReference type="EMBL" id="JAFBDR010000015">
    <property type="protein sequence ID" value="MBM7572259.1"/>
    <property type="molecule type" value="Genomic_DNA"/>
</dbReference>
<dbReference type="Pfam" id="PF14003">
    <property type="entry name" value="YlbE"/>
    <property type="match status" value="1"/>
</dbReference>
<keyword evidence="2" id="KW-1185">Reference proteome</keyword>
<dbReference type="Proteomes" id="UP001296943">
    <property type="component" value="Unassembled WGS sequence"/>
</dbReference>
<gene>
    <name evidence="1" type="ORF">JOC48_002762</name>
</gene>
<accession>A0ABS2N289</accession>
<organism evidence="1 2">
    <name type="scientific">Aquibacillus albus</name>
    <dbReference type="NCBI Taxonomy" id="1168171"/>
    <lineage>
        <taxon>Bacteria</taxon>
        <taxon>Bacillati</taxon>
        <taxon>Bacillota</taxon>
        <taxon>Bacilli</taxon>
        <taxon>Bacillales</taxon>
        <taxon>Bacillaceae</taxon>
        <taxon>Aquibacillus</taxon>
    </lineage>
</organism>
<proteinExistence type="predicted"/>
<name>A0ABS2N289_9BACI</name>
<dbReference type="RefSeq" id="WP_204500530.1">
    <property type="nucleotide sequence ID" value="NZ_JAFBDR010000015.1"/>
</dbReference>